<dbReference type="GO" id="GO:0006508">
    <property type="term" value="P:proteolysis"/>
    <property type="evidence" value="ECO:0007669"/>
    <property type="project" value="InterPro"/>
</dbReference>
<keyword evidence="4" id="KW-1185">Reference proteome</keyword>
<dbReference type="SUPFAM" id="SSF50494">
    <property type="entry name" value="Trypsin-like serine proteases"/>
    <property type="match status" value="1"/>
</dbReference>
<dbReference type="PANTHER" id="PTHR24271">
    <property type="entry name" value="KALLIKREIN-RELATED"/>
    <property type="match status" value="1"/>
</dbReference>
<evidence type="ECO:0000256" key="1">
    <source>
        <dbReference type="ARBA" id="ARBA00023157"/>
    </source>
</evidence>
<dbReference type="Ensembl" id="ENSCSRT00000021962.1">
    <property type="protein sequence ID" value="ENSCSRP00000021034.1"/>
    <property type="gene ID" value="ENSCSRG00000015862.1"/>
</dbReference>
<dbReference type="PRINTS" id="PR00722">
    <property type="entry name" value="CHYMOTRYPSIN"/>
</dbReference>
<dbReference type="InterPro" id="IPR018114">
    <property type="entry name" value="TRYPSIN_HIS"/>
</dbReference>
<dbReference type="Pfam" id="PF00089">
    <property type="entry name" value="Trypsin"/>
    <property type="match status" value="2"/>
</dbReference>
<dbReference type="AlphaFoldDB" id="A0A8C3SZA2"/>
<sequence length="239" mass="26185">PRQRRNFVAICIAVIGADSMSGNRIIGGRNCPFGSRPYQVALLRYGRVACGGSLIAPKWVLTAAHCEQIRRIRNVFVHPGYNRRPLDNDFMLLELDAPAQLNNYVNTINLATRCPSPGTRCVVSGWGTIRSPQRLSPAIMQCADLYSVSQARCQDIYRGRITENMFCAGVEQGGISTCKVRGPATITHQTHAPATPLLISPRHPGDVEWGGGSWPGWDWDGGAAVGPCLTKSWDWVKNV</sequence>
<evidence type="ECO:0000313" key="3">
    <source>
        <dbReference type="Ensembl" id="ENSCSRP00000021034.1"/>
    </source>
</evidence>
<feature type="domain" description="Peptidase S1" evidence="2">
    <location>
        <begin position="25"/>
        <end position="239"/>
    </location>
</feature>
<organism evidence="3 4">
    <name type="scientific">Chelydra serpentina</name>
    <name type="common">Snapping turtle</name>
    <name type="synonym">Testudo serpentina</name>
    <dbReference type="NCBI Taxonomy" id="8475"/>
    <lineage>
        <taxon>Eukaryota</taxon>
        <taxon>Metazoa</taxon>
        <taxon>Chordata</taxon>
        <taxon>Craniata</taxon>
        <taxon>Vertebrata</taxon>
        <taxon>Euteleostomi</taxon>
        <taxon>Archelosauria</taxon>
        <taxon>Testudinata</taxon>
        <taxon>Testudines</taxon>
        <taxon>Cryptodira</taxon>
        <taxon>Durocryptodira</taxon>
        <taxon>Americhelydia</taxon>
        <taxon>Chelydroidea</taxon>
        <taxon>Chelydridae</taxon>
        <taxon>Chelydra</taxon>
    </lineage>
</organism>
<proteinExistence type="predicted"/>
<dbReference type="PROSITE" id="PS00134">
    <property type="entry name" value="TRYPSIN_HIS"/>
    <property type="match status" value="1"/>
</dbReference>
<dbReference type="GO" id="GO:0004252">
    <property type="term" value="F:serine-type endopeptidase activity"/>
    <property type="evidence" value="ECO:0007669"/>
    <property type="project" value="InterPro"/>
</dbReference>
<reference evidence="3" key="2">
    <citation type="submission" date="2025-09" db="UniProtKB">
        <authorList>
            <consortium name="Ensembl"/>
        </authorList>
    </citation>
    <scope>IDENTIFICATION</scope>
</reference>
<reference evidence="3" key="1">
    <citation type="submission" date="2025-08" db="UniProtKB">
        <authorList>
            <consortium name="Ensembl"/>
        </authorList>
    </citation>
    <scope>IDENTIFICATION</scope>
</reference>
<evidence type="ECO:0000259" key="2">
    <source>
        <dbReference type="PROSITE" id="PS50240"/>
    </source>
</evidence>
<dbReference type="InterPro" id="IPR009003">
    <property type="entry name" value="Peptidase_S1_PA"/>
</dbReference>
<dbReference type="PANTHER" id="PTHR24271:SF47">
    <property type="entry name" value="KALLIKREIN-1"/>
    <property type="match status" value="1"/>
</dbReference>
<evidence type="ECO:0000313" key="4">
    <source>
        <dbReference type="Proteomes" id="UP000694403"/>
    </source>
</evidence>
<keyword evidence="1" id="KW-1015">Disulfide bond</keyword>
<dbReference type="CDD" id="cd00190">
    <property type="entry name" value="Tryp_SPc"/>
    <property type="match status" value="1"/>
</dbReference>
<accession>A0A8C3SZA2</accession>
<dbReference type="SMART" id="SM00020">
    <property type="entry name" value="Tryp_SPc"/>
    <property type="match status" value="1"/>
</dbReference>
<dbReference type="InterPro" id="IPR001254">
    <property type="entry name" value="Trypsin_dom"/>
</dbReference>
<dbReference type="InterPro" id="IPR001314">
    <property type="entry name" value="Peptidase_S1A"/>
</dbReference>
<protein>
    <recommendedName>
        <fullName evidence="2">Peptidase S1 domain-containing protein</fullName>
    </recommendedName>
</protein>
<dbReference type="PROSITE" id="PS50240">
    <property type="entry name" value="TRYPSIN_DOM"/>
    <property type="match status" value="1"/>
</dbReference>
<name>A0A8C3SZA2_CHESE</name>
<dbReference type="Gene3D" id="2.40.10.10">
    <property type="entry name" value="Trypsin-like serine proteases"/>
    <property type="match status" value="3"/>
</dbReference>
<dbReference type="InterPro" id="IPR043504">
    <property type="entry name" value="Peptidase_S1_PA_chymotrypsin"/>
</dbReference>
<dbReference type="Proteomes" id="UP000694403">
    <property type="component" value="Unplaced"/>
</dbReference>